<dbReference type="Proteomes" id="UP001200513">
    <property type="component" value="Chromosome"/>
</dbReference>
<dbReference type="Gene3D" id="3.30.450.30">
    <property type="entry name" value="Dynein light chain 2a, cytoplasmic"/>
    <property type="match status" value="1"/>
</dbReference>
<evidence type="ECO:0008006" key="2">
    <source>
        <dbReference type="Google" id="ProtNLM"/>
    </source>
</evidence>
<accession>A0A9Y1BVM9</accession>
<organism evidence="1">
    <name type="scientific">Candidatus Heimdallarchaeum endolithica</name>
    <dbReference type="NCBI Taxonomy" id="2876572"/>
    <lineage>
        <taxon>Archaea</taxon>
        <taxon>Promethearchaeati</taxon>
        <taxon>Candidatus Heimdallarchaeota</taxon>
        <taxon>Candidatus Heimdallarchaeia (ex Rinke et al. 2021) (nom. nud.)</taxon>
        <taxon>Candidatus Heimdallarchaeales</taxon>
        <taxon>Candidatus Heimdallarchaeaceae</taxon>
        <taxon>Candidatus Heimdallarchaeum</taxon>
    </lineage>
</organism>
<dbReference type="AlphaFoldDB" id="A0A9Y1BVM9"/>
<evidence type="ECO:0000313" key="1">
    <source>
        <dbReference type="EMBL" id="UJG44794.1"/>
    </source>
</evidence>
<proteinExistence type="predicted"/>
<dbReference type="SUPFAM" id="SSF103196">
    <property type="entry name" value="Roadblock/LC7 domain"/>
    <property type="match status" value="1"/>
</dbReference>
<gene>
    <name evidence="1" type="ORF">K9W46_06320</name>
</gene>
<reference evidence="1" key="1">
    <citation type="journal article" date="2022" name="Nat. Microbiol.">
        <title>Unique mobile elements and scalable gene flow at the prokaryote-eukaryote boundary revealed by circularized Asgard archaea genomes.</title>
        <authorList>
            <person name="Wu F."/>
            <person name="Speth D.R."/>
            <person name="Philosof A."/>
            <person name="Cremiere A."/>
            <person name="Narayanan A."/>
            <person name="Barco R.A."/>
            <person name="Connon S.A."/>
            <person name="Amend J.P."/>
            <person name="Antoshechkin I.A."/>
            <person name="Orphan V.J."/>
        </authorList>
    </citation>
    <scope>NUCLEOTIDE SEQUENCE</scope>
    <source>
        <strain evidence="1">PR6</strain>
    </source>
</reference>
<dbReference type="EMBL" id="CP084167">
    <property type="protein sequence ID" value="UJG44794.1"/>
    <property type="molecule type" value="Genomic_DNA"/>
</dbReference>
<name>A0A9Y1BVM9_9ARCH</name>
<sequence>MSISGQEMEKLLQEFSENTEGVLGCSIILAKDALMLAEASQKYDSMVIQWLSERILSMAKESLKQLMNDYHLQSVTIEEENHLIFLRPVGTEYYLVFILNKEENRGLIEYNIKRLQEKLSKALGLQ</sequence>
<protein>
    <recommendedName>
        <fullName evidence="2">Roadblock/LAMTOR2 domain-containing protein</fullName>
    </recommendedName>
</protein>